<accession>A0A485KY92</accession>
<reference evidence="2 3" key="1">
    <citation type="submission" date="2019-03" db="EMBL/GenBank/DDBJ databases">
        <authorList>
            <person name="Gaulin E."/>
            <person name="Dumas B."/>
        </authorList>
    </citation>
    <scope>NUCLEOTIDE SEQUENCE [LARGE SCALE GENOMIC DNA]</scope>
    <source>
        <strain evidence="2">CBS 568.67</strain>
    </source>
</reference>
<protein>
    <submittedName>
        <fullName evidence="2">Aste57867_13148 protein</fullName>
    </submittedName>
</protein>
<evidence type="ECO:0000313" key="1">
    <source>
        <dbReference type="EMBL" id="KAF0696067.1"/>
    </source>
</evidence>
<evidence type="ECO:0000313" key="2">
    <source>
        <dbReference type="EMBL" id="VFT89989.1"/>
    </source>
</evidence>
<gene>
    <name evidence="2" type="primary">Aste57867_13148</name>
    <name evidence="1" type="ORF">As57867_013099</name>
    <name evidence="2" type="ORF">ASTE57867_13148</name>
</gene>
<proteinExistence type="predicted"/>
<dbReference type="EMBL" id="VJMH01005434">
    <property type="protein sequence ID" value="KAF0696067.1"/>
    <property type="molecule type" value="Genomic_DNA"/>
</dbReference>
<name>A0A485KY92_9STRA</name>
<sequence length="208" mass="22516">MEASGVNPFQLEGGSVYAVRGKSHVQRGAFYSLAASCAASCERVLMLAPFLPMAAKILADILHPHNVAALAGIQMETISSLPDVLTMLSCISAEVDDRRPRRLFLDISALCPPNYDIFGMQETALVRATCLAMKRAARLGRLAVVLMDCSASSPLWSSAHHVLLTVRDDQRVVDATATLTGAALSYSLDDLFTLRARLYEQQEQSTTS</sequence>
<reference evidence="1" key="2">
    <citation type="submission" date="2019-06" db="EMBL/GenBank/DDBJ databases">
        <title>Genomics analysis of Aphanomyces spp. identifies a new class of oomycete effector associated with host adaptation.</title>
        <authorList>
            <person name="Gaulin E."/>
        </authorList>
    </citation>
    <scope>NUCLEOTIDE SEQUENCE</scope>
    <source>
        <strain evidence="1">CBS 578.67</strain>
    </source>
</reference>
<dbReference type="AlphaFoldDB" id="A0A485KY92"/>
<dbReference type="EMBL" id="CAADRA010005455">
    <property type="protein sequence ID" value="VFT89989.1"/>
    <property type="molecule type" value="Genomic_DNA"/>
</dbReference>
<organism evidence="2 3">
    <name type="scientific">Aphanomyces stellatus</name>
    <dbReference type="NCBI Taxonomy" id="120398"/>
    <lineage>
        <taxon>Eukaryota</taxon>
        <taxon>Sar</taxon>
        <taxon>Stramenopiles</taxon>
        <taxon>Oomycota</taxon>
        <taxon>Saprolegniomycetes</taxon>
        <taxon>Saprolegniales</taxon>
        <taxon>Verrucalvaceae</taxon>
        <taxon>Aphanomyces</taxon>
    </lineage>
</organism>
<dbReference type="Proteomes" id="UP000332933">
    <property type="component" value="Unassembled WGS sequence"/>
</dbReference>
<keyword evidence="3" id="KW-1185">Reference proteome</keyword>
<evidence type="ECO:0000313" key="3">
    <source>
        <dbReference type="Proteomes" id="UP000332933"/>
    </source>
</evidence>